<dbReference type="RefSeq" id="WP_215504121.1">
    <property type="nucleotide sequence ID" value="NZ_CP076361.1"/>
</dbReference>
<evidence type="ECO:0000256" key="2">
    <source>
        <dbReference type="ARBA" id="ARBA00022989"/>
    </source>
</evidence>
<gene>
    <name evidence="6" type="ORF">KM031_01570</name>
</gene>
<evidence type="ECO:0000256" key="4">
    <source>
        <dbReference type="SAM" id="Phobius"/>
    </source>
</evidence>
<feature type="transmembrane region" description="Helical" evidence="4">
    <location>
        <begin position="363"/>
        <end position="382"/>
    </location>
</feature>
<feature type="transmembrane region" description="Helical" evidence="4">
    <location>
        <begin position="299"/>
        <end position="322"/>
    </location>
</feature>
<evidence type="ECO:0000313" key="6">
    <source>
        <dbReference type="EMBL" id="QWK90631.1"/>
    </source>
</evidence>
<evidence type="ECO:0000256" key="3">
    <source>
        <dbReference type="ARBA" id="ARBA00023136"/>
    </source>
</evidence>
<dbReference type="InterPro" id="IPR011701">
    <property type="entry name" value="MFS"/>
</dbReference>
<dbReference type="GO" id="GO:0022857">
    <property type="term" value="F:transmembrane transporter activity"/>
    <property type="evidence" value="ECO:0007669"/>
    <property type="project" value="InterPro"/>
</dbReference>
<dbReference type="Gene3D" id="1.20.1250.20">
    <property type="entry name" value="MFS general substrate transporter like domains"/>
    <property type="match status" value="1"/>
</dbReference>
<feature type="domain" description="Major facilitator superfamily (MFS) profile" evidence="5">
    <location>
        <begin position="9"/>
        <end position="388"/>
    </location>
</feature>
<feature type="transmembrane region" description="Helical" evidence="4">
    <location>
        <begin position="132"/>
        <end position="152"/>
    </location>
</feature>
<name>A0A975P894_9RHOB</name>
<organism evidence="6 7">
    <name type="scientific">Gemmobacter fulvus</name>
    <dbReference type="NCBI Taxonomy" id="2840474"/>
    <lineage>
        <taxon>Bacteria</taxon>
        <taxon>Pseudomonadati</taxon>
        <taxon>Pseudomonadota</taxon>
        <taxon>Alphaproteobacteria</taxon>
        <taxon>Rhodobacterales</taxon>
        <taxon>Paracoccaceae</taxon>
        <taxon>Gemmobacter</taxon>
    </lineage>
</organism>
<feature type="transmembrane region" description="Helical" evidence="4">
    <location>
        <begin position="105"/>
        <end position="125"/>
    </location>
</feature>
<keyword evidence="2 4" id="KW-1133">Transmembrane helix</keyword>
<feature type="transmembrane region" description="Helical" evidence="4">
    <location>
        <begin position="207"/>
        <end position="234"/>
    </location>
</feature>
<dbReference type="AlphaFoldDB" id="A0A975P894"/>
<keyword evidence="1 4" id="KW-0812">Transmembrane</keyword>
<feature type="transmembrane region" description="Helical" evidence="4">
    <location>
        <begin position="246"/>
        <end position="267"/>
    </location>
</feature>
<reference evidence="6" key="1">
    <citation type="submission" date="2021-06" db="EMBL/GenBank/DDBJ databases">
        <title>Direct submission.</title>
        <authorList>
            <person name="Lee C.-S."/>
            <person name="Jin L."/>
        </authorList>
    </citation>
    <scope>NUCLEOTIDE SEQUENCE</scope>
    <source>
        <strain evidence="6">Con5</strain>
    </source>
</reference>
<proteinExistence type="predicted"/>
<feature type="transmembrane region" description="Helical" evidence="4">
    <location>
        <begin position="46"/>
        <end position="68"/>
    </location>
</feature>
<keyword evidence="3 4" id="KW-0472">Membrane</keyword>
<evidence type="ECO:0000256" key="1">
    <source>
        <dbReference type="ARBA" id="ARBA00022692"/>
    </source>
</evidence>
<feature type="transmembrane region" description="Helical" evidence="4">
    <location>
        <begin position="334"/>
        <end position="357"/>
    </location>
</feature>
<dbReference type="PROSITE" id="PS50850">
    <property type="entry name" value="MFS"/>
    <property type="match status" value="1"/>
</dbReference>
<dbReference type="Proteomes" id="UP000679352">
    <property type="component" value="Chromosome"/>
</dbReference>
<evidence type="ECO:0000259" key="5">
    <source>
        <dbReference type="PROSITE" id="PS50850"/>
    </source>
</evidence>
<feature type="transmembrane region" description="Helical" evidence="4">
    <location>
        <begin position="164"/>
        <end position="186"/>
    </location>
</feature>
<feature type="transmembrane region" description="Helical" evidence="4">
    <location>
        <begin position="274"/>
        <end position="293"/>
    </location>
</feature>
<dbReference type="SUPFAM" id="SSF103473">
    <property type="entry name" value="MFS general substrate transporter"/>
    <property type="match status" value="1"/>
</dbReference>
<dbReference type="InterPro" id="IPR036259">
    <property type="entry name" value="MFS_trans_sf"/>
</dbReference>
<evidence type="ECO:0000313" key="7">
    <source>
        <dbReference type="Proteomes" id="UP000679352"/>
    </source>
</evidence>
<protein>
    <submittedName>
        <fullName evidence="6">MFS transporter</fullName>
    </submittedName>
</protein>
<dbReference type="Pfam" id="PF07690">
    <property type="entry name" value="MFS_1"/>
    <property type="match status" value="1"/>
</dbReference>
<accession>A0A975P894</accession>
<dbReference type="InterPro" id="IPR020846">
    <property type="entry name" value="MFS_dom"/>
</dbReference>
<sequence>MRQISSLWIVLALWGAGLGAAAQFGKIAVIYDLIAASYPQAGPTGLGLLVSIVGFTGLVFGTTAGILVQGYGYRRVLVAALALGAVLSGVQALDLPLTVMLTLRAVEGVSHLAIVVAAPVLIAQVTPVARQGLAMTLWSSFFAVTFALLAVVGRPLAEAFGPGALMAAHGTYMAGFAALLAVLLPADPPSQRVALSFTAVLRQHGHIYASATLAAPAMGFFCYTITYVAVLTLLPPLAGGALQPVLATAMPLVSIAVSLTLGVWLLGRMTAVRAVMAGFAAACAAALILLSFWGHPYGIITGSLIMAGALGLVQGASFAAIPQLNAGGAARAQAAGAVAQLGNLGTTTGTPILSALILSQGSAGLALFVLGFSLLGIVLHLWQAGRRKAA</sequence>
<dbReference type="KEGG" id="gfu:KM031_01570"/>
<feature type="transmembrane region" description="Helical" evidence="4">
    <location>
        <begin position="75"/>
        <end position="93"/>
    </location>
</feature>
<dbReference type="EMBL" id="CP076361">
    <property type="protein sequence ID" value="QWK90631.1"/>
    <property type="molecule type" value="Genomic_DNA"/>
</dbReference>
<keyword evidence="7" id="KW-1185">Reference proteome</keyword>